<feature type="compositionally biased region" description="Polar residues" evidence="6">
    <location>
        <begin position="561"/>
        <end position="572"/>
    </location>
</feature>
<dbReference type="InterPro" id="IPR005723">
    <property type="entry name" value="ATPase_V1-cplx_bsu"/>
</dbReference>
<evidence type="ECO:0000259" key="7">
    <source>
        <dbReference type="Pfam" id="PF00006"/>
    </source>
</evidence>
<evidence type="ECO:0000259" key="8">
    <source>
        <dbReference type="Pfam" id="PF02874"/>
    </source>
</evidence>
<feature type="region of interest" description="Disordered" evidence="6">
    <location>
        <begin position="961"/>
        <end position="1009"/>
    </location>
</feature>
<dbReference type="SUPFAM" id="SSF52540">
    <property type="entry name" value="P-loop containing nucleoside triphosphate hydrolases"/>
    <property type="match status" value="1"/>
</dbReference>
<evidence type="ECO:0000256" key="1">
    <source>
        <dbReference type="ARBA" id="ARBA00008936"/>
    </source>
</evidence>
<feature type="domain" description="ATPase F1/V1/A1 complex alpha/beta subunit N-terminal" evidence="8">
    <location>
        <begin position="33"/>
        <end position="97"/>
    </location>
</feature>
<dbReference type="InterPro" id="IPR027417">
    <property type="entry name" value="P-loop_NTPase"/>
</dbReference>
<dbReference type="CDD" id="cd18118">
    <property type="entry name" value="ATP-synt_V_A-type_beta_N"/>
    <property type="match status" value="1"/>
</dbReference>
<evidence type="ECO:0000256" key="3">
    <source>
        <dbReference type="ARBA" id="ARBA00022781"/>
    </source>
</evidence>
<dbReference type="HAMAP" id="MF_00310">
    <property type="entry name" value="ATP_synth_B_arch"/>
    <property type="match status" value="1"/>
</dbReference>
<dbReference type="GO" id="GO:0033180">
    <property type="term" value="C:proton-transporting V-type ATPase, V1 domain"/>
    <property type="evidence" value="ECO:0007669"/>
    <property type="project" value="InterPro"/>
</dbReference>
<dbReference type="NCBIfam" id="NF003235">
    <property type="entry name" value="PRK04196.1"/>
    <property type="match status" value="1"/>
</dbReference>
<dbReference type="InterPro" id="IPR001084">
    <property type="entry name" value="MAP_tubulin-bd_rpt"/>
</dbReference>
<dbReference type="EMBL" id="LN719426">
    <property type="protein sequence ID" value="CEP07834.1"/>
    <property type="molecule type" value="Genomic_DNA"/>
</dbReference>
<evidence type="ECO:0000313" key="10">
    <source>
        <dbReference type="EMBL" id="CEP07834.1"/>
    </source>
</evidence>
<dbReference type="InterPro" id="IPR020003">
    <property type="entry name" value="ATPase_a/bsu_AS"/>
</dbReference>
<evidence type="ECO:0000256" key="5">
    <source>
        <dbReference type="RuleBase" id="RU000686"/>
    </source>
</evidence>
<dbReference type="GO" id="GO:0015631">
    <property type="term" value="F:tubulin binding"/>
    <property type="evidence" value="ECO:0007669"/>
    <property type="project" value="InterPro"/>
</dbReference>
<comment type="subcellular location">
    <subcellularLocation>
        <location evidence="5">Cytoplasm</location>
        <location evidence="5">Cytoskeleton</location>
    </subcellularLocation>
</comment>
<feature type="compositionally biased region" description="Low complexity" evidence="6">
    <location>
        <begin position="630"/>
        <end position="648"/>
    </location>
</feature>
<keyword evidence="5" id="KW-0206">Cytoskeleton</keyword>
<feature type="region of interest" description="Disordered" evidence="6">
    <location>
        <begin position="495"/>
        <end position="669"/>
    </location>
</feature>
<dbReference type="PROSITE" id="PS51491">
    <property type="entry name" value="TAU_MAP_2"/>
    <property type="match status" value="7"/>
</dbReference>
<keyword evidence="3" id="KW-0375">Hydrogen ion transport</keyword>
<dbReference type="InterPro" id="IPR004100">
    <property type="entry name" value="ATPase_F1/V1/A1_a/bsu_N"/>
</dbReference>
<dbReference type="Pfam" id="PF00006">
    <property type="entry name" value="ATP-synt_ab"/>
    <property type="match status" value="1"/>
</dbReference>
<organism evidence="10 11">
    <name type="scientific">Parasitella parasitica</name>
    <dbReference type="NCBI Taxonomy" id="35722"/>
    <lineage>
        <taxon>Eukaryota</taxon>
        <taxon>Fungi</taxon>
        <taxon>Fungi incertae sedis</taxon>
        <taxon>Mucoromycota</taxon>
        <taxon>Mucoromycotina</taxon>
        <taxon>Mucoromycetes</taxon>
        <taxon>Mucorales</taxon>
        <taxon>Mucorineae</taxon>
        <taxon>Mucoraceae</taxon>
        <taxon>Parasitella</taxon>
    </lineage>
</organism>
<feature type="compositionally biased region" description="Low complexity" evidence="6">
    <location>
        <begin position="974"/>
        <end position="987"/>
    </location>
</feature>
<feature type="domain" description="ATP synthase A/B type C-terminal" evidence="9">
    <location>
        <begin position="389"/>
        <end position="488"/>
    </location>
</feature>
<dbReference type="NCBIfam" id="TIGR01040">
    <property type="entry name" value="V-ATPase_V1_B"/>
    <property type="match status" value="1"/>
</dbReference>
<dbReference type="InterPro" id="IPR022879">
    <property type="entry name" value="V-ATPase_su_B/beta"/>
</dbReference>
<feature type="domain" description="ATPase F1/V1/A1 complex alpha/beta subunit nucleotide-binding" evidence="7">
    <location>
        <begin position="154"/>
        <end position="383"/>
    </location>
</feature>
<keyword evidence="2" id="KW-0813">Transport</keyword>
<dbReference type="Pfam" id="PF00418">
    <property type="entry name" value="Tubulin-binding"/>
    <property type="match status" value="7"/>
</dbReference>
<name>A0A0B7MY32_9FUNG</name>
<evidence type="ECO:0000259" key="9">
    <source>
        <dbReference type="Pfam" id="PF22919"/>
    </source>
</evidence>
<dbReference type="GO" id="GO:0046034">
    <property type="term" value="P:ATP metabolic process"/>
    <property type="evidence" value="ECO:0007669"/>
    <property type="project" value="InterPro"/>
</dbReference>
<dbReference type="FunFam" id="3.40.50.12240:FF:000001">
    <property type="entry name" value="V-type proton ATPase subunit B, brain"/>
    <property type="match status" value="1"/>
</dbReference>
<dbReference type="Pfam" id="PF02874">
    <property type="entry name" value="ATP-synt_ab_N"/>
    <property type="match status" value="1"/>
</dbReference>
<dbReference type="PANTHER" id="PTHR43389">
    <property type="entry name" value="V-TYPE PROTON ATPASE SUBUNIT B"/>
    <property type="match status" value="1"/>
</dbReference>
<dbReference type="AlphaFoldDB" id="A0A0B7MY32"/>
<evidence type="ECO:0000256" key="6">
    <source>
        <dbReference type="SAM" id="MobiDB-lite"/>
    </source>
</evidence>
<dbReference type="PANTHER" id="PTHR43389:SF4">
    <property type="entry name" value="V-TYPE PROTON ATPASE SUBUNIT B"/>
    <property type="match status" value="1"/>
</dbReference>
<feature type="compositionally biased region" description="Low complexity" evidence="6">
    <location>
        <begin position="543"/>
        <end position="556"/>
    </location>
</feature>
<dbReference type="Pfam" id="PF22919">
    <property type="entry name" value="ATP-synt_VA_C"/>
    <property type="match status" value="1"/>
</dbReference>
<comment type="similarity">
    <text evidence="1">Belongs to the ATPase alpha/beta chains family.</text>
</comment>
<keyword evidence="4" id="KW-0406">Ion transport</keyword>
<keyword evidence="5" id="KW-0493">Microtubule</keyword>
<evidence type="ECO:0000256" key="2">
    <source>
        <dbReference type="ARBA" id="ARBA00022448"/>
    </source>
</evidence>
<reference evidence="10 11" key="1">
    <citation type="submission" date="2014-09" db="EMBL/GenBank/DDBJ databases">
        <authorList>
            <person name="Ellenberger Sabrina"/>
        </authorList>
    </citation>
    <scope>NUCLEOTIDE SEQUENCE [LARGE SCALE GENOMIC DNA]</scope>
    <source>
        <strain evidence="10 11">CBS 412.66</strain>
    </source>
</reference>
<dbReference type="CDD" id="cd18112">
    <property type="entry name" value="ATP-synt_V_A-type_beta_C"/>
    <property type="match status" value="1"/>
</dbReference>
<proteinExistence type="inferred from homology"/>
<dbReference type="OrthoDB" id="1735853at2759"/>
<dbReference type="STRING" id="35722.A0A0B7MY32"/>
<dbReference type="GO" id="GO:0005874">
    <property type="term" value="C:microtubule"/>
    <property type="evidence" value="ECO:0007669"/>
    <property type="project" value="UniProtKB-KW"/>
</dbReference>
<dbReference type="InterPro" id="IPR055190">
    <property type="entry name" value="ATP-synt_VA_C"/>
</dbReference>
<dbReference type="GO" id="GO:0005524">
    <property type="term" value="F:ATP binding"/>
    <property type="evidence" value="ECO:0007669"/>
    <property type="project" value="InterPro"/>
</dbReference>
<gene>
    <name evidence="10" type="primary">PARPA_01143.1 scaffold 1359</name>
</gene>
<dbReference type="CDD" id="cd01135">
    <property type="entry name" value="V_A-ATPase_B"/>
    <property type="match status" value="1"/>
</dbReference>
<evidence type="ECO:0000313" key="11">
    <source>
        <dbReference type="Proteomes" id="UP000054107"/>
    </source>
</evidence>
<dbReference type="PROSITE" id="PS00229">
    <property type="entry name" value="TAU_MAP_1"/>
    <property type="match status" value="6"/>
</dbReference>
<dbReference type="PROSITE" id="PS00152">
    <property type="entry name" value="ATPASE_ALPHA_BETA"/>
    <property type="match status" value="1"/>
</dbReference>
<dbReference type="Gene3D" id="3.40.50.12240">
    <property type="match status" value="1"/>
</dbReference>
<feature type="compositionally biased region" description="Polar residues" evidence="6">
    <location>
        <begin position="580"/>
        <end position="629"/>
    </location>
</feature>
<keyword evidence="5" id="KW-0963">Cytoplasm</keyword>
<accession>A0A0B7MY32</accession>
<protein>
    <recommendedName>
        <fullName evidence="5">Microtubule-associated protein</fullName>
    </recommendedName>
</protein>
<dbReference type="GO" id="GO:0007035">
    <property type="term" value="P:vacuolar acidification"/>
    <property type="evidence" value="ECO:0007669"/>
    <property type="project" value="TreeGrafter"/>
</dbReference>
<keyword evidence="11" id="KW-1185">Reference proteome</keyword>
<dbReference type="Proteomes" id="UP000054107">
    <property type="component" value="Unassembled WGS sequence"/>
</dbReference>
<sequence length="1009" mass="110475">MAQTLSAREAFELHKAAVTRDFVAKPRLDYRTVTGVNGPLVILDNFPKFSEIVNLTLPDGSVRAGQVLEVQGKKAVVQVFEGTTGVDAKLTHVTFTGQTQHIPVSEDMLGRIFNGSGKPIDKGPKIFAEDYLDVNGSPINPFSRIYPEEMIQTGVSAIDTMNSIARGQKIPIFSAAGLPHNEIAAQICRQAGLVQKMAPTKGVHDGHEENFSIVFGAMGVNMETARFFKQDFEENGSMERVTLFLNLANDPTIERIITPRLALTTAEYYAYQLEKHVLVILTDMSSYADALREVSAAREEVPGRRGYPGYMYTDLSTIYERAGRVEGRNGSITQIPILTMPNDDITHPIPDLTGYITEGQIFVDRQLHNRQIYPPINVLPSLSRLMKSAIGEGMTRKDHGDVSNQLYAKYAIGRDAAAMKAVVGEEALNQEDKLSLEFLEKFERTFIAQGAYESRTIYESLDLAWSLLRIFPKELLNRIPQKVLAEFYQRERSKRSKGVFDTNDDEELKDMASITPTNSHRKSTGLRMTATSIRLGSQPPTPSTSSKKTLLTASLTDNKKSATSNNMTSCTAGTRKKKIPQSSKPAATANQQRKPEASNSNDSLESPSTAVQHFSGTKSTPQLSIITRPSTLESDTSRSSSKRSSIASPLGSPGPNSDHVKPRPTGSTRRVFNENLDALKERISANATAKLGSKDNIKYKPGGGSVKIFHDNLTFVKFKEVQSKVGSKDNIKHKPGGGLVQIYVDKSVFRKKEVKSKVGSKDNIKHRPGGGLVQIFDNKATQVNVKEIKSKVGSKDNIKHKPGGGQVKIYHDKTASAKFKDASSKVGSLENIKHKPGGGQVQIYDDHAAFIKSKDIASKVSSLENIKHKPGGGEVQIFDDKCMFIKSKEIRSKVGSLENIKHKPGGGNLKIYDDKSEFIKSKDITSKVGSLDNMKHKPGGGYLLVYHEKLSFKDLASPRIDAGSKGRAKSSQDSNSTTASTTLTNNSPLVDTGNDGQEEPLVTSPISLD</sequence>
<evidence type="ECO:0000256" key="4">
    <source>
        <dbReference type="ARBA" id="ARBA00023065"/>
    </source>
</evidence>
<dbReference type="InterPro" id="IPR000194">
    <property type="entry name" value="ATPase_F1/V1/A1_a/bsu_nucl-bd"/>
</dbReference>
<dbReference type="GO" id="GO:0046961">
    <property type="term" value="F:proton-transporting ATPase activity, rotational mechanism"/>
    <property type="evidence" value="ECO:0007669"/>
    <property type="project" value="InterPro"/>
</dbReference>